<organism evidence="3 4">
    <name type="scientific">Candidatus Nitrobium versatile</name>
    <dbReference type="NCBI Taxonomy" id="2884831"/>
    <lineage>
        <taxon>Bacteria</taxon>
        <taxon>Pseudomonadati</taxon>
        <taxon>Nitrospirota</taxon>
        <taxon>Nitrospiria</taxon>
        <taxon>Nitrospirales</taxon>
        <taxon>Nitrospiraceae</taxon>
        <taxon>Candidatus Nitrobium</taxon>
    </lineage>
</organism>
<reference evidence="3" key="1">
    <citation type="journal article" date="2021" name="bioRxiv">
        <title>Unraveling nitrogen, sulfur and carbon metabolic pathways and microbial community transcriptional responses to substrate deprivation and toxicity stresses in a bioreactor mimicking anoxic brackish coastal sediment conditions.</title>
        <authorList>
            <person name="Martins P.D."/>
            <person name="Echeveste M.J."/>
            <person name="Arshad A."/>
            <person name="Kurth J."/>
            <person name="Ouboter H."/>
            <person name="Jetten M.S.M."/>
            <person name="Welte C.U."/>
        </authorList>
    </citation>
    <scope>NUCLEOTIDE SEQUENCE</scope>
    <source>
        <strain evidence="3">MAG_39</strain>
    </source>
</reference>
<dbReference type="Pfam" id="PF17783">
    <property type="entry name" value="WHD_CvfB"/>
    <property type="match status" value="1"/>
</dbReference>
<feature type="domain" description="S1 motif" evidence="2">
    <location>
        <begin position="143"/>
        <end position="205"/>
    </location>
</feature>
<dbReference type="Gene3D" id="2.40.50.140">
    <property type="entry name" value="Nucleic acid-binding proteins"/>
    <property type="match status" value="2"/>
</dbReference>
<dbReference type="InterPro" id="IPR014464">
    <property type="entry name" value="CvfB_fam"/>
</dbReference>
<dbReference type="Pfam" id="PF13509">
    <property type="entry name" value="S1_2"/>
    <property type="match status" value="2"/>
</dbReference>
<dbReference type="SMART" id="SM00316">
    <property type="entry name" value="S1"/>
    <property type="match status" value="3"/>
</dbReference>
<dbReference type="EMBL" id="JAIOIV010000143">
    <property type="protein sequence ID" value="MBZ0158225.1"/>
    <property type="molecule type" value="Genomic_DNA"/>
</dbReference>
<comment type="caution">
    <text evidence="3">The sequence shown here is derived from an EMBL/GenBank/DDBJ whole genome shotgun (WGS) entry which is preliminary data.</text>
</comment>
<name>A0A953M3D3_9BACT</name>
<dbReference type="Gene3D" id="1.10.10.10">
    <property type="entry name" value="Winged helix-like DNA-binding domain superfamily/Winged helix DNA-binding domain"/>
    <property type="match status" value="1"/>
</dbReference>
<dbReference type="PIRSF" id="PIRSF012524">
    <property type="entry name" value="YitL_S1"/>
    <property type="match status" value="1"/>
</dbReference>
<evidence type="ECO:0000259" key="2">
    <source>
        <dbReference type="SMART" id="SM00316"/>
    </source>
</evidence>
<dbReference type="Proteomes" id="UP000705867">
    <property type="component" value="Unassembled WGS sequence"/>
</dbReference>
<evidence type="ECO:0000313" key="3">
    <source>
        <dbReference type="EMBL" id="MBZ0158225.1"/>
    </source>
</evidence>
<protein>
    <submittedName>
        <fullName evidence="3">GntR family transcriptional regulator</fullName>
    </submittedName>
</protein>
<sequence length="289" mass="33581">MLEIGKYSELTVKKKTDFGVFLDSPEGDVLLPRKYVPGGVKIGDLLKVFIYKDSEDRTIATTLTPKATVGEFAYLRVKEVTRIGAFLDWGLEKDLLVPYREQAEKMKAGSRYIVYLFLEEQTKRITATSKIGRFIEKEDIRLHEGEEVDLLVYRLTERGFKVIVNNRYFGMLYKNEIFRELAVGERARGFVKKIREDKRIDAVLTREGFEDIEEVKKQILKKLKESRGGFLPLTDESSPQSIREELDMSKKTFKKAIGSLYRDGTIEIKHDGIKLVRPDKRKILHKFRF</sequence>
<gene>
    <name evidence="3" type="ORF">K8I29_18680</name>
</gene>
<dbReference type="InterPro" id="IPR036388">
    <property type="entry name" value="WH-like_DNA-bd_sf"/>
</dbReference>
<dbReference type="PANTHER" id="PTHR37296:SF1">
    <property type="entry name" value="CONSERVED VIRULENCE FACTOR B"/>
    <property type="match status" value="1"/>
</dbReference>
<dbReference type="InterPro" id="IPR003029">
    <property type="entry name" value="S1_domain"/>
</dbReference>
<evidence type="ECO:0000256" key="1">
    <source>
        <dbReference type="PIRNR" id="PIRNR012524"/>
    </source>
</evidence>
<dbReference type="GO" id="GO:0003676">
    <property type="term" value="F:nucleic acid binding"/>
    <property type="evidence" value="ECO:0007669"/>
    <property type="project" value="InterPro"/>
</dbReference>
<proteinExistence type="inferred from homology"/>
<evidence type="ECO:0000313" key="4">
    <source>
        <dbReference type="Proteomes" id="UP000705867"/>
    </source>
</evidence>
<dbReference type="InterPro" id="IPR012340">
    <property type="entry name" value="NA-bd_OB-fold"/>
</dbReference>
<accession>A0A953M3D3</accession>
<dbReference type="PANTHER" id="PTHR37296">
    <property type="entry name" value="CONSERVED VIRULENCE FACTOR B"/>
    <property type="match status" value="1"/>
</dbReference>
<dbReference type="InterPro" id="IPR039566">
    <property type="entry name" value="CvfB_S1_st"/>
</dbReference>
<dbReference type="AlphaFoldDB" id="A0A953M3D3"/>
<dbReference type="InterPro" id="IPR040764">
    <property type="entry name" value="CvfB_WH"/>
</dbReference>
<feature type="domain" description="S1 motif" evidence="2">
    <location>
        <begin position="68"/>
        <end position="130"/>
    </location>
</feature>
<reference evidence="3" key="2">
    <citation type="submission" date="2021-08" db="EMBL/GenBank/DDBJ databases">
        <authorList>
            <person name="Dalcin Martins P."/>
        </authorList>
    </citation>
    <scope>NUCLEOTIDE SEQUENCE</scope>
    <source>
        <strain evidence="3">MAG_39</strain>
    </source>
</reference>
<feature type="domain" description="S1 motif" evidence="2">
    <location>
        <begin position="3"/>
        <end position="63"/>
    </location>
</feature>
<comment type="similarity">
    <text evidence="1">Belongs to the CvfB family.</text>
</comment>